<gene>
    <name evidence="3" type="ORF">AKJ09_04424</name>
</gene>
<feature type="domain" description="Fatty acid desaturase" evidence="2">
    <location>
        <begin position="78"/>
        <end position="303"/>
    </location>
</feature>
<dbReference type="InterPro" id="IPR005804">
    <property type="entry name" value="FA_desaturase_dom"/>
</dbReference>
<dbReference type="Pfam" id="PF00487">
    <property type="entry name" value="FA_desaturase"/>
    <property type="match status" value="1"/>
</dbReference>
<feature type="transmembrane region" description="Helical" evidence="1">
    <location>
        <begin position="162"/>
        <end position="184"/>
    </location>
</feature>
<feature type="transmembrane region" description="Helical" evidence="1">
    <location>
        <begin position="109"/>
        <end position="127"/>
    </location>
</feature>
<dbReference type="PANTHER" id="PTHR36459">
    <property type="entry name" value="ORF"/>
    <property type="match status" value="1"/>
</dbReference>
<keyword evidence="1" id="KW-0472">Membrane</keyword>
<dbReference type="OrthoDB" id="634389at2"/>
<dbReference type="Proteomes" id="UP000064967">
    <property type="component" value="Chromosome"/>
</dbReference>
<accession>A0A0K1PW65</accession>
<organism evidence="3 4">
    <name type="scientific">Labilithrix luteola</name>
    <dbReference type="NCBI Taxonomy" id="1391654"/>
    <lineage>
        <taxon>Bacteria</taxon>
        <taxon>Pseudomonadati</taxon>
        <taxon>Myxococcota</taxon>
        <taxon>Polyangia</taxon>
        <taxon>Polyangiales</taxon>
        <taxon>Labilitrichaceae</taxon>
        <taxon>Labilithrix</taxon>
    </lineage>
</organism>
<evidence type="ECO:0000313" key="3">
    <source>
        <dbReference type="EMBL" id="AKU97760.1"/>
    </source>
</evidence>
<feature type="transmembrane region" description="Helical" evidence="1">
    <location>
        <begin position="78"/>
        <end position="97"/>
    </location>
</feature>
<dbReference type="RefSeq" id="WP_146648852.1">
    <property type="nucleotide sequence ID" value="NZ_CP012333.1"/>
</dbReference>
<sequence>MTAVASLEESLEESWIAPELQLSDPTYEAAPRASLLERIIVPLINDKRDVPFVKLALAMTLMVIPFAAYLFIPGHFRWWLGVAYLAFTFLVFVDRCILMLHNTSHRPLFKSKVLNLYIPWVLGPFFGESPETYYAHHLGMHHAENNLAKDLSSTMRYQRDSFLAFLHYWGTFMLTTAARLPLYLQRHGKSRLARRMLIGELLFLVACGVGLYLSFWPTFTVFVAPWLAVRFLMMWGNWGQHAFLDRERPDRPHTNSITCINSRYNRRCFNDGYHIGHHLMAARHWTDLPGELQKNQARYAKEGAIVFEGIDFFMVSLFLFLKRHDWLADRYVQLGGERKSKQEIILLLKDRLRPFAS</sequence>
<feature type="transmembrane region" description="Helical" evidence="1">
    <location>
        <begin position="196"/>
        <end position="213"/>
    </location>
</feature>
<protein>
    <recommendedName>
        <fullName evidence="2">Fatty acid desaturase domain-containing protein</fullName>
    </recommendedName>
</protein>
<evidence type="ECO:0000259" key="2">
    <source>
        <dbReference type="Pfam" id="PF00487"/>
    </source>
</evidence>
<evidence type="ECO:0000313" key="4">
    <source>
        <dbReference type="Proteomes" id="UP000064967"/>
    </source>
</evidence>
<keyword evidence="4" id="KW-1185">Reference proteome</keyword>
<evidence type="ECO:0000256" key="1">
    <source>
        <dbReference type="SAM" id="Phobius"/>
    </source>
</evidence>
<feature type="transmembrane region" description="Helical" evidence="1">
    <location>
        <begin position="52"/>
        <end position="72"/>
    </location>
</feature>
<dbReference type="CDD" id="cd01060">
    <property type="entry name" value="Membrane-FADS-like"/>
    <property type="match status" value="1"/>
</dbReference>
<proteinExistence type="predicted"/>
<name>A0A0K1PW65_9BACT</name>
<keyword evidence="1" id="KW-0812">Transmembrane</keyword>
<keyword evidence="1" id="KW-1133">Transmembrane helix</keyword>
<feature type="transmembrane region" description="Helical" evidence="1">
    <location>
        <begin position="303"/>
        <end position="321"/>
    </location>
</feature>
<dbReference type="STRING" id="1391654.AKJ09_04424"/>
<dbReference type="GO" id="GO:0006629">
    <property type="term" value="P:lipid metabolic process"/>
    <property type="evidence" value="ECO:0007669"/>
    <property type="project" value="InterPro"/>
</dbReference>
<dbReference type="EMBL" id="CP012333">
    <property type="protein sequence ID" value="AKU97760.1"/>
    <property type="molecule type" value="Genomic_DNA"/>
</dbReference>
<dbReference type="KEGG" id="llu:AKJ09_04424"/>
<dbReference type="PANTHER" id="PTHR36459:SF1">
    <property type="entry name" value="FATTY ACID DESATURASE DOMAIN-CONTAINING PROTEIN-RELATED"/>
    <property type="match status" value="1"/>
</dbReference>
<reference evidence="3 4" key="1">
    <citation type="submission" date="2015-08" db="EMBL/GenBank/DDBJ databases">
        <authorList>
            <person name="Babu N.S."/>
            <person name="Beckwith C.J."/>
            <person name="Beseler K.G."/>
            <person name="Brison A."/>
            <person name="Carone J.V."/>
            <person name="Caskin T.P."/>
            <person name="Diamond M."/>
            <person name="Durham M.E."/>
            <person name="Foxe J.M."/>
            <person name="Go M."/>
            <person name="Henderson B.A."/>
            <person name="Jones I.B."/>
            <person name="McGettigan J.A."/>
            <person name="Micheletti S.J."/>
            <person name="Nasrallah M.E."/>
            <person name="Ortiz D."/>
            <person name="Piller C.R."/>
            <person name="Privatt S.R."/>
            <person name="Schneider S.L."/>
            <person name="Sharp S."/>
            <person name="Smith T.C."/>
            <person name="Stanton J.D."/>
            <person name="Ullery H.E."/>
            <person name="Wilson R.J."/>
            <person name="Serrano M.G."/>
            <person name="Buck G."/>
            <person name="Lee V."/>
            <person name="Wang Y."/>
            <person name="Carvalho R."/>
            <person name="Voegtly L."/>
            <person name="Shi R."/>
            <person name="Duckworth R."/>
            <person name="Johnson A."/>
            <person name="Loviza R."/>
            <person name="Walstead R."/>
            <person name="Shah Z."/>
            <person name="Kiflezghi M."/>
            <person name="Wade K."/>
            <person name="Ball S.L."/>
            <person name="Bradley K.W."/>
            <person name="Asai D.J."/>
            <person name="Bowman C.A."/>
            <person name="Russell D.A."/>
            <person name="Pope W.H."/>
            <person name="Jacobs-Sera D."/>
            <person name="Hendrix R.W."/>
            <person name="Hatfull G.F."/>
        </authorList>
    </citation>
    <scope>NUCLEOTIDE SEQUENCE [LARGE SCALE GENOMIC DNA]</scope>
    <source>
        <strain evidence="3 4">DSM 27648</strain>
    </source>
</reference>
<dbReference type="AlphaFoldDB" id="A0A0K1PW65"/>